<dbReference type="EMBL" id="CP012154">
    <property type="protein sequence ID" value="AKS41263.1"/>
    <property type="molecule type" value="Genomic_DNA"/>
</dbReference>
<dbReference type="KEGG" id="wma:WM2015_882"/>
<feature type="compositionally biased region" description="Basic and acidic residues" evidence="1">
    <location>
        <begin position="69"/>
        <end position="87"/>
    </location>
</feature>
<feature type="region of interest" description="Disordered" evidence="1">
    <location>
        <begin position="119"/>
        <end position="138"/>
    </location>
</feature>
<dbReference type="AlphaFoldDB" id="A0A0K0XUA1"/>
<dbReference type="Proteomes" id="UP000066624">
    <property type="component" value="Chromosome"/>
</dbReference>
<feature type="region of interest" description="Disordered" evidence="1">
    <location>
        <begin position="54"/>
        <end position="87"/>
    </location>
</feature>
<feature type="region of interest" description="Disordered" evidence="1">
    <location>
        <begin position="1"/>
        <end position="38"/>
    </location>
</feature>
<keyword evidence="3" id="KW-1185">Reference proteome</keyword>
<name>A0A0K0XUA1_9GAMM</name>
<proteinExistence type="predicted"/>
<evidence type="ECO:0000313" key="2">
    <source>
        <dbReference type="EMBL" id="AKS41263.1"/>
    </source>
</evidence>
<organism evidence="2 3">
    <name type="scientific">Wenzhouxiangella marina</name>
    <dbReference type="NCBI Taxonomy" id="1579979"/>
    <lineage>
        <taxon>Bacteria</taxon>
        <taxon>Pseudomonadati</taxon>
        <taxon>Pseudomonadota</taxon>
        <taxon>Gammaproteobacteria</taxon>
        <taxon>Chromatiales</taxon>
        <taxon>Wenzhouxiangellaceae</taxon>
        <taxon>Wenzhouxiangella</taxon>
    </lineage>
</organism>
<gene>
    <name evidence="2" type="ORF">WM2015_882</name>
</gene>
<protein>
    <submittedName>
        <fullName evidence="2">Uncharacterized protein</fullName>
    </submittedName>
</protein>
<evidence type="ECO:0000256" key="1">
    <source>
        <dbReference type="SAM" id="MobiDB-lite"/>
    </source>
</evidence>
<sequence length="257" mass="29377">MSLPTDPFPARKLGWTSQQSWPRSGCPPNDCPAPVRDNTARHFQETLSSTWHPKRLPVLAERSASPSDSADHRLEARPAKEPRRNPDFADEARYEILPDTRFCAFHRIPEWHSLFRQPSRCQPISSPAPPRKRSRQNHWNYRKRRSLTRAISAAHVFERNPLLDALPWKFSSATLRNRTQGIADPARPWRANRWRTNRYIFLKNDASGFPSSRSSCRSCVVLLPSSPSAQAARSISPRGGKLETARQAHYAALLRSE</sequence>
<evidence type="ECO:0000313" key="3">
    <source>
        <dbReference type="Proteomes" id="UP000066624"/>
    </source>
</evidence>
<accession>A0A0K0XUA1</accession>
<reference evidence="3" key="1">
    <citation type="submission" date="2015-07" db="EMBL/GenBank/DDBJ databases">
        <authorList>
            <person name="Kim K.M."/>
        </authorList>
    </citation>
    <scope>NUCLEOTIDE SEQUENCE [LARGE SCALE GENOMIC DNA]</scope>
    <source>
        <strain evidence="3">KCTC 42284</strain>
    </source>
</reference>